<feature type="compositionally biased region" description="Pro residues" evidence="1">
    <location>
        <begin position="31"/>
        <end position="52"/>
    </location>
</feature>
<name>A0AAD7W0D5_9TELE</name>
<reference evidence="2" key="1">
    <citation type="journal article" date="2023" name="Science">
        <title>Genome structures resolve the early diversification of teleost fishes.</title>
        <authorList>
            <person name="Parey E."/>
            <person name="Louis A."/>
            <person name="Montfort J."/>
            <person name="Bouchez O."/>
            <person name="Roques C."/>
            <person name="Iampietro C."/>
            <person name="Lluch J."/>
            <person name="Castinel A."/>
            <person name="Donnadieu C."/>
            <person name="Desvignes T."/>
            <person name="Floi Bucao C."/>
            <person name="Jouanno E."/>
            <person name="Wen M."/>
            <person name="Mejri S."/>
            <person name="Dirks R."/>
            <person name="Jansen H."/>
            <person name="Henkel C."/>
            <person name="Chen W.J."/>
            <person name="Zahm M."/>
            <person name="Cabau C."/>
            <person name="Klopp C."/>
            <person name="Thompson A.W."/>
            <person name="Robinson-Rechavi M."/>
            <person name="Braasch I."/>
            <person name="Lecointre G."/>
            <person name="Bobe J."/>
            <person name="Postlethwait J.H."/>
            <person name="Berthelot C."/>
            <person name="Roest Crollius H."/>
            <person name="Guiguen Y."/>
        </authorList>
    </citation>
    <scope>NUCLEOTIDE SEQUENCE</scope>
    <source>
        <strain evidence="2">NC1722</strain>
    </source>
</reference>
<dbReference type="AlphaFoldDB" id="A0AAD7W0D5"/>
<gene>
    <name evidence="2" type="ORF">AAFF_G00299840</name>
</gene>
<dbReference type="EMBL" id="JAINUG010000429">
    <property type="protein sequence ID" value="KAJ8371806.1"/>
    <property type="molecule type" value="Genomic_DNA"/>
</dbReference>
<evidence type="ECO:0000313" key="2">
    <source>
        <dbReference type="EMBL" id="KAJ8371806.1"/>
    </source>
</evidence>
<accession>A0AAD7W0D5</accession>
<protein>
    <submittedName>
        <fullName evidence="2">Uncharacterized protein</fullName>
    </submittedName>
</protein>
<sequence>MISDARVCVRDSRLSPSCPPVALTPLLPRSSDPPPPPPALRPPPLPSPPSSSPPESRGAGGAGRPPLSPASSRERA</sequence>
<feature type="region of interest" description="Disordered" evidence="1">
    <location>
        <begin position="1"/>
        <end position="76"/>
    </location>
</feature>
<organism evidence="2 3">
    <name type="scientific">Aldrovandia affinis</name>
    <dbReference type="NCBI Taxonomy" id="143900"/>
    <lineage>
        <taxon>Eukaryota</taxon>
        <taxon>Metazoa</taxon>
        <taxon>Chordata</taxon>
        <taxon>Craniata</taxon>
        <taxon>Vertebrata</taxon>
        <taxon>Euteleostomi</taxon>
        <taxon>Actinopterygii</taxon>
        <taxon>Neopterygii</taxon>
        <taxon>Teleostei</taxon>
        <taxon>Notacanthiformes</taxon>
        <taxon>Halosauridae</taxon>
        <taxon>Aldrovandia</taxon>
    </lineage>
</organism>
<keyword evidence="3" id="KW-1185">Reference proteome</keyword>
<proteinExistence type="predicted"/>
<comment type="caution">
    <text evidence="2">The sequence shown here is derived from an EMBL/GenBank/DDBJ whole genome shotgun (WGS) entry which is preliminary data.</text>
</comment>
<dbReference type="Proteomes" id="UP001221898">
    <property type="component" value="Unassembled WGS sequence"/>
</dbReference>
<evidence type="ECO:0000313" key="3">
    <source>
        <dbReference type="Proteomes" id="UP001221898"/>
    </source>
</evidence>
<evidence type="ECO:0000256" key="1">
    <source>
        <dbReference type="SAM" id="MobiDB-lite"/>
    </source>
</evidence>